<reference evidence="1" key="1">
    <citation type="submission" date="2024-07" db="EMBL/GenBank/DDBJ databases">
        <title>Complete genome sequence of Prevotella sp. YM-2024 GTC17253.</title>
        <authorList>
            <person name="Hayashi M."/>
            <person name="Muto Y."/>
            <person name="Tanaka K."/>
            <person name="Niwa H."/>
        </authorList>
    </citation>
    <scope>NUCLEOTIDE SEQUENCE</scope>
    <source>
        <strain evidence="1">GTC17253</strain>
    </source>
</reference>
<organism evidence="1">
    <name type="scientific">Prevotella sp. GTC17253</name>
    <dbReference type="NCBI Taxonomy" id="3236793"/>
    <lineage>
        <taxon>Bacteria</taxon>
        <taxon>Pseudomonadati</taxon>
        <taxon>Bacteroidota</taxon>
        <taxon>Bacteroidia</taxon>
        <taxon>Bacteroidales</taxon>
        <taxon>Prevotellaceae</taxon>
        <taxon>Prevotella</taxon>
    </lineage>
</organism>
<dbReference type="EMBL" id="AP035785">
    <property type="protein sequence ID" value="BFO71867.1"/>
    <property type="molecule type" value="Genomic_DNA"/>
</dbReference>
<protein>
    <submittedName>
        <fullName evidence="1">Uncharacterized protein</fullName>
    </submittedName>
</protein>
<sequence length="155" mass="18031">MQNKTQNTRESALRDQRKSLSSIKCDILILCCHDFDWGTCPIPIGNRYFTIGEGWGYTHNKLTHTILGDGLTEGVLIQEYADESRETQNEYRDPAYSQYAKLKLYRTKSAVYFFNQRYPIARENKDSIFSTLQSKSSNDIKDCYVFVGNVPYQRE</sequence>
<gene>
    <name evidence="1" type="ORF">GTC17253_18330</name>
</gene>
<name>A0AB33ITI8_9BACT</name>
<dbReference type="AlphaFoldDB" id="A0AB33ITI8"/>
<proteinExistence type="predicted"/>
<accession>A0AB33ITI8</accession>
<evidence type="ECO:0000313" key="1">
    <source>
        <dbReference type="EMBL" id="BFO71867.1"/>
    </source>
</evidence>